<accession>A0A6J7KTT0</accession>
<feature type="region of interest" description="Disordered" evidence="2">
    <location>
        <begin position="272"/>
        <end position="291"/>
    </location>
</feature>
<dbReference type="GO" id="GO:0005737">
    <property type="term" value="C:cytoplasm"/>
    <property type="evidence" value="ECO:0007669"/>
    <property type="project" value="TreeGrafter"/>
</dbReference>
<dbReference type="Pfam" id="PF00248">
    <property type="entry name" value="Aldo_ket_red"/>
    <property type="match status" value="1"/>
</dbReference>
<gene>
    <name evidence="4" type="ORF">UFOPK3837_00936</name>
</gene>
<dbReference type="CDD" id="cd19088">
    <property type="entry name" value="AKR_AKR13B1"/>
    <property type="match status" value="1"/>
</dbReference>
<dbReference type="Gene3D" id="3.20.20.100">
    <property type="entry name" value="NADP-dependent oxidoreductase domain"/>
    <property type="match status" value="1"/>
</dbReference>
<evidence type="ECO:0000256" key="2">
    <source>
        <dbReference type="SAM" id="MobiDB-lite"/>
    </source>
</evidence>
<dbReference type="InterPro" id="IPR018170">
    <property type="entry name" value="Aldo/ket_reductase_CS"/>
</dbReference>
<protein>
    <submittedName>
        <fullName evidence="4">Unannotated protein</fullName>
    </submittedName>
</protein>
<dbReference type="AlphaFoldDB" id="A0A6J7KTT0"/>
<dbReference type="InterPro" id="IPR050791">
    <property type="entry name" value="Aldo-Keto_reductase"/>
</dbReference>
<organism evidence="4">
    <name type="scientific">freshwater metagenome</name>
    <dbReference type="NCBI Taxonomy" id="449393"/>
    <lineage>
        <taxon>unclassified sequences</taxon>
        <taxon>metagenomes</taxon>
        <taxon>ecological metagenomes</taxon>
    </lineage>
</organism>
<sequence length="291" mass="32053">MFGSIGFGFMKASFGESETTHDSTIEAIHEAMRQGVTLFDTADIYAPSWNTMGHNELLLAEAISTFEGKTEPLLIATKGGITRGTGEAWGRNANLEYLQSAVEASAKRLNVSKIPLWQHHRLDPNLPFETQLENLATLKQNGLIERIGVSNYSAKQLRRAIEVIGDIASVQNQLNPAYRQDLDVLAVCEEHGIVFLPWSPTKGARQNDAQAIIKTIADEKQASTYAVAITWLRSLSTQLVPIPGVTRKESVEDALSSLKLDLNSEDLKRINEGLEPTQPMDAELLSDQPKN</sequence>
<evidence type="ECO:0000259" key="3">
    <source>
        <dbReference type="Pfam" id="PF00248"/>
    </source>
</evidence>
<evidence type="ECO:0000313" key="4">
    <source>
        <dbReference type="EMBL" id="CAB4958921.1"/>
    </source>
</evidence>
<feature type="domain" description="NADP-dependent oxidoreductase" evidence="3">
    <location>
        <begin position="5"/>
        <end position="272"/>
    </location>
</feature>
<keyword evidence="1" id="KW-0560">Oxidoreductase</keyword>
<proteinExistence type="predicted"/>
<dbReference type="InterPro" id="IPR023210">
    <property type="entry name" value="NADP_OxRdtase_dom"/>
</dbReference>
<dbReference type="PANTHER" id="PTHR43625:SF40">
    <property type="entry name" value="ALDO-KETO REDUCTASE YAKC [NADP(+)]"/>
    <property type="match status" value="1"/>
</dbReference>
<dbReference type="PANTHER" id="PTHR43625">
    <property type="entry name" value="AFLATOXIN B1 ALDEHYDE REDUCTASE"/>
    <property type="match status" value="1"/>
</dbReference>
<name>A0A6J7KTT0_9ZZZZ</name>
<evidence type="ECO:0000256" key="1">
    <source>
        <dbReference type="ARBA" id="ARBA00023002"/>
    </source>
</evidence>
<reference evidence="4" key="1">
    <citation type="submission" date="2020-05" db="EMBL/GenBank/DDBJ databases">
        <authorList>
            <person name="Chiriac C."/>
            <person name="Salcher M."/>
            <person name="Ghai R."/>
            <person name="Kavagutti S V."/>
        </authorList>
    </citation>
    <scope>NUCLEOTIDE SEQUENCE</scope>
</reference>
<dbReference type="GO" id="GO:0016491">
    <property type="term" value="F:oxidoreductase activity"/>
    <property type="evidence" value="ECO:0007669"/>
    <property type="project" value="UniProtKB-KW"/>
</dbReference>
<dbReference type="SUPFAM" id="SSF51430">
    <property type="entry name" value="NAD(P)-linked oxidoreductase"/>
    <property type="match status" value="1"/>
</dbReference>
<dbReference type="EMBL" id="CAFBNO010000050">
    <property type="protein sequence ID" value="CAB4958921.1"/>
    <property type="molecule type" value="Genomic_DNA"/>
</dbReference>
<dbReference type="InterPro" id="IPR036812">
    <property type="entry name" value="NAD(P)_OxRdtase_dom_sf"/>
</dbReference>
<dbReference type="PROSITE" id="PS00062">
    <property type="entry name" value="ALDOKETO_REDUCTASE_2"/>
    <property type="match status" value="1"/>
</dbReference>